<evidence type="ECO:0000313" key="2">
    <source>
        <dbReference type="EMBL" id="TFK36592.1"/>
    </source>
</evidence>
<accession>A0A5C3LUU7</accession>
<gene>
    <name evidence="2" type="ORF">BDQ12DRAFT_245728</name>
</gene>
<reference evidence="2 3" key="1">
    <citation type="journal article" date="2019" name="Nat. Ecol. Evol.">
        <title>Megaphylogeny resolves global patterns of mushroom evolution.</title>
        <authorList>
            <person name="Varga T."/>
            <person name="Krizsan K."/>
            <person name="Foldi C."/>
            <person name="Dima B."/>
            <person name="Sanchez-Garcia M."/>
            <person name="Sanchez-Ramirez S."/>
            <person name="Szollosi G.J."/>
            <person name="Szarkandi J.G."/>
            <person name="Papp V."/>
            <person name="Albert L."/>
            <person name="Andreopoulos W."/>
            <person name="Angelini C."/>
            <person name="Antonin V."/>
            <person name="Barry K.W."/>
            <person name="Bougher N.L."/>
            <person name="Buchanan P."/>
            <person name="Buyck B."/>
            <person name="Bense V."/>
            <person name="Catcheside P."/>
            <person name="Chovatia M."/>
            <person name="Cooper J."/>
            <person name="Damon W."/>
            <person name="Desjardin D."/>
            <person name="Finy P."/>
            <person name="Geml J."/>
            <person name="Haridas S."/>
            <person name="Hughes K."/>
            <person name="Justo A."/>
            <person name="Karasinski D."/>
            <person name="Kautmanova I."/>
            <person name="Kiss B."/>
            <person name="Kocsube S."/>
            <person name="Kotiranta H."/>
            <person name="LaButti K.M."/>
            <person name="Lechner B.E."/>
            <person name="Liimatainen K."/>
            <person name="Lipzen A."/>
            <person name="Lukacs Z."/>
            <person name="Mihaltcheva S."/>
            <person name="Morgado L.N."/>
            <person name="Niskanen T."/>
            <person name="Noordeloos M.E."/>
            <person name="Ohm R.A."/>
            <person name="Ortiz-Santana B."/>
            <person name="Ovrebo C."/>
            <person name="Racz N."/>
            <person name="Riley R."/>
            <person name="Savchenko A."/>
            <person name="Shiryaev A."/>
            <person name="Soop K."/>
            <person name="Spirin V."/>
            <person name="Szebenyi C."/>
            <person name="Tomsovsky M."/>
            <person name="Tulloss R.E."/>
            <person name="Uehling J."/>
            <person name="Grigoriev I.V."/>
            <person name="Vagvolgyi C."/>
            <person name="Papp T."/>
            <person name="Martin F.M."/>
            <person name="Miettinen O."/>
            <person name="Hibbett D.S."/>
            <person name="Nagy L.G."/>
        </authorList>
    </citation>
    <scope>NUCLEOTIDE SEQUENCE [LARGE SCALE GENOMIC DNA]</scope>
    <source>
        <strain evidence="2 3">CBS 166.37</strain>
    </source>
</reference>
<evidence type="ECO:0000256" key="1">
    <source>
        <dbReference type="SAM" id="MobiDB-lite"/>
    </source>
</evidence>
<feature type="compositionally biased region" description="Polar residues" evidence="1">
    <location>
        <begin position="98"/>
        <end position="107"/>
    </location>
</feature>
<evidence type="ECO:0000313" key="3">
    <source>
        <dbReference type="Proteomes" id="UP000308652"/>
    </source>
</evidence>
<keyword evidence="3" id="KW-1185">Reference proteome</keyword>
<sequence>MDVSIPDVEKTAAEEILAAESSRAHTPAGRASAHADVTPFIVANPAREPLSTLLYYEEYAPRSPGATEEPPTAGGSRASPVSRVSMEVDAPTEAMQLQRRQPLSTLLYSEENAPKAGGAEEDMEEGRKTDDEGEVEDGRLELMDAIPPLGGGEISQTFGILSSETHPKPLDANAIEEVLYAWPSADHSLDYYSENSFIGGVAPPTASHPKQRAEEQASSKHSTVHHPSSPDDTSILAGLDLSPQKLRAFPTLLESEQPIASSSRRSMEQRVSSTPNTSLLGALDLSPGRVRDTPSLNQSQAPVASSSRSTLEQRVVSLPDASVMSAMDVTRKRPRVSSILNGSIASGVSCSFHIGTDFTNLASFPVLVGPYRPIFPLPR</sequence>
<dbReference type="Proteomes" id="UP000308652">
    <property type="component" value="Unassembled WGS sequence"/>
</dbReference>
<feature type="compositionally biased region" description="Basic and acidic residues" evidence="1">
    <location>
        <begin position="125"/>
        <end position="138"/>
    </location>
</feature>
<protein>
    <submittedName>
        <fullName evidence="2">Uncharacterized protein</fullName>
    </submittedName>
</protein>
<feature type="compositionally biased region" description="Polar residues" evidence="1">
    <location>
        <begin position="294"/>
        <end position="307"/>
    </location>
</feature>
<dbReference type="AlphaFoldDB" id="A0A5C3LUU7"/>
<feature type="compositionally biased region" description="Polar residues" evidence="1">
    <location>
        <begin position="258"/>
        <end position="279"/>
    </location>
</feature>
<name>A0A5C3LUU7_9AGAR</name>
<feature type="region of interest" description="Disordered" evidence="1">
    <location>
        <begin position="61"/>
        <end position="138"/>
    </location>
</feature>
<feature type="region of interest" description="Disordered" evidence="1">
    <location>
        <begin position="257"/>
        <end position="307"/>
    </location>
</feature>
<feature type="region of interest" description="Disordered" evidence="1">
    <location>
        <begin position="14"/>
        <end position="33"/>
    </location>
</feature>
<dbReference type="EMBL" id="ML213613">
    <property type="protein sequence ID" value="TFK36592.1"/>
    <property type="molecule type" value="Genomic_DNA"/>
</dbReference>
<feature type="region of interest" description="Disordered" evidence="1">
    <location>
        <begin position="202"/>
        <end position="237"/>
    </location>
</feature>
<proteinExistence type="predicted"/>
<organism evidence="2 3">
    <name type="scientific">Crucibulum laeve</name>
    <dbReference type="NCBI Taxonomy" id="68775"/>
    <lineage>
        <taxon>Eukaryota</taxon>
        <taxon>Fungi</taxon>
        <taxon>Dikarya</taxon>
        <taxon>Basidiomycota</taxon>
        <taxon>Agaricomycotina</taxon>
        <taxon>Agaricomycetes</taxon>
        <taxon>Agaricomycetidae</taxon>
        <taxon>Agaricales</taxon>
        <taxon>Agaricineae</taxon>
        <taxon>Nidulariaceae</taxon>
        <taxon>Crucibulum</taxon>
    </lineage>
</organism>